<dbReference type="SUPFAM" id="SSF53850">
    <property type="entry name" value="Periplasmic binding protein-like II"/>
    <property type="match status" value="1"/>
</dbReference>
<protein>
    <submittedName>
        <fullName evidence="7">Microcin C transport system substrate-binding protein</fullName>
    </submittedName>
</protein>
<dbReference type="GO" id="GO:0015833">
    <property type="term" value="P:peptide transport"/>
    <property type="evidence" value="ECO:0007669"/>
    <property type="project" value="TreeGrafter"/>
</dbReference>
<dbReference type="RefSeq" id="WP_092119073.1">
    <property type="nucleotide sequence ID" value="NZ_FNTH01000001.1"/>
</dbReference>
<evidence type="ECO:0000256" key="5">
    <source>
        <dbReference type="SAM" id="SignalP"/>
    </source>
</evidence>
<dbReference type="GO" id="GO:0030288">
    <property type="term" value="C:outer membrane-bounded periplasmic space"/>
    <property type="evidence" value="ECO:0007669"/>
    <property type="project" value="TreeGrafter"/>
</dbReference>
<comment type="subcellular location">
    <subcellularLocation>
        <location evidence="1">Periplasm</location>
    </subcellularLocation>
</comment>
<dbReference type="PANTHER" id="PTHR30290">
    <property type="entry name" value="PERIPLASMIC BINDING COMPONENT OF ABC TRANSPORTER"/>
    <property type="match status" value="1"/>
</dbReference>
<dbReference type="InterPro" id="IPR030678">
    <property type="entry name" value="Peptide/Ni-bd"/>
</dbReference>
<dbReference type="CDD" id="cd08497">
    <property type="entry name" value="MbnE-like"/>
    <property type="match status" value="1"/>
</dbReference>
<evidence type="ECO:0000256" key="3">
    <source>
        <dbReference type="ARBA" id="ARBA00022729"/>
    </source>
</evidence>
<feature type="region of interest" description="Disordered" evidence="4">
    <location>
        <begin position="522"/>
        <end position="546"/>
    </location>
</feature>
<dbReference type="Gene3D" id="3.40.190.10">
    <property type="entry name" value="Periplasmic binding protein-like II"/>
    <property type="match status" value="1"/>
</dbReference>
<dbReference type="PROSITE" id="PS51318">
    <property type="entry name" value="TAT"/>
    <property type="match status" value="1"/>
</dbReference>
<evidence type="ECO:0000313" key="7">
    <source>
        <dbReference type="EMBL" id="SED31365.1"/>
    </source>
</evidence>
<dbReference type="InterPro" id="IPR006311">
    <property type="entry name" value="TAT_signal"/>
</dbReference>
<dbReference type="Pfam" id="PF00496">
    <property type="entry name" value="SBP_bac_5"/>
    <property type="match status" value="1"/>
</dbReference>
<dbReference type="EMBL" id="FNTH01000001">
    <property type="protein sequence ID" value="SED31365.1"/>
    <property type="molecule type" value="Genomic_DNA"/>
</dbReference>
<dbReference type="InterPro" id="IPR039424">
    <property type="entry name" value="SBP_5"/>
</dbReference>
<dbReference type="PANTHER" id="PTHR30290:SF64">
    <property type="entry name" value="ABC TRANSPORTER PERIPLASMIC BINDING PROTEIN"/>
    <property type="match status" value="1"/>
</dbReference>
<sequence>MAITRRHLLQGSALAALSPALGLNSGLSAITPAFADDAPDGLKWRHGLSTYGEIKYPADFKRYDYVKPDAPKGGVVRLFQPGTYDSFNLVVAGLKGTVAAAVARIYDSLMEASLDEPDTYYGELAEAAAFPDDFSYVIYRLRPGSRWHDGKPVTPEDVIFSFEALKANSPMFSAYYRHIAKAEKIGDRDVKFTFDSPGNRELPMITGQLIILPKHWWEGTDAQGKKRDITASTLEPPLGSGPYKIKEFVAGRSVVLERVKDYWGKDIPIAIGQNNFDELRYEYFRDDTVAREALKADQFDWYNERSAKEWASAYDVPPVRENRLLKELFTVRNQGRMQGWVFNLRRPKFADPRLRRAFNYAFDFEEMNRVLSTGEYHRDSSYFDGIPDLMATGLPEGKELELLETVRDKVPPEVFTTPYTNPVGGTPENVRANLREATRLLKEAGFEIRDRKLVDSSGQPFTVEILGNSGDSGMERITLFYKPSLERLGITVNLRAVDTVQYQNRVRDFDFEMVTQVWGQSISPGNEQRDNFGSQAADRPGSNNLPGIKNPAVDAIIERIIFANSRADQIAAAKALDRVLLWNFYCVPHFNYDKQRYVYWDRFSHPDPLPKYAVSGFPNLWWYDVDKAAKLKRS</sequence>
<reference evidence="7 8" key="1">
    <citation type="submission" date="2016-10" db="EMBL/GenBank/DDBJ databases">
        <authorList>
            <person name="de Groot N.N."/>
        </authorList>
    </citation>
    <scope>NUCLEOTIDE SEQUENCE [LARGE SCALE GENOMIC DNA]</scope>
    <source>
        <strain evidence="7 8">MT12</strain>
    </source>
</reference>
<dbReference type="Proteomes" id="UP000198992">
    <property type="component" value="Unassembled WGS sequence"/>
</dbReference>
<evidence type="ECO:0000256" key="4">
    <source>
        <dbReference type="SAM" id="MobiDB-lite"/>
    </source>
</evidence>
<dbReference type="GO" id="GO:0042884">
    <property type="term" value="P:microcin transport"/>
    <property type="evidence" value="ECO:0007669"/>
    <property type="project" value="TreeGrafter"/>
</dbReference>
<evidence type="ECO:0000313" key="8">
    <source>
        <dbReference type="Proteomes" id="UP000198992"/>
    </source>
</evidence>
<dbReference type="Gene3D" id="3.10.105.10">
    <property type="entry name" value="Dipeptide-binding Protein, Domain 3"/>
    <property type="match status" value="1"/>
</dbReference>
<evidence type="ECO:0000256" key="1">
    <source>
        <dbReference type="ARBA" id="ARBA00004418"/>
    </source>
</evidence>
<proteinExistence type="inferred from homology"/>
<dbReference type="AlphaFoldDB" id="A0A1H4ZNC4"/>
<evidence type="ECO:0000259" key="6">
    <source>
        <dbReference type="Pfam" id="PF00496"/>
    </source>
</evidence>
<organism evidence="7 8">
    <name type="scientific">Bradyrhizobium erythrophlei</name>
    <dbReference type="NCBI Taxonomy" id="1437360"/>
    <lineage>
        <taxon>Bacteria</taxon>
        <taxon>Pseudomonadati</taxon>
        <taxon>Pseudomonadota</taxon>
        <taxon>Alphaproteobacteria</taxon>
        <taxon>Hyphomicrobiales</taxon>
        <taxon>Nitrobacteraceae</taxon>
        <taxon>Bradyrhizobium</taxon>
    </lineage>
</organism>
<accession>A0A1H4ZNC4</accession>
<name>A0A1H4ZNC4_9BRAD</name>
<feature type="chain" id="PRO_5011576106" evidence="5">
    <location>
        <begin position="36"/>
        <end position="634"/>
    </location>
</feature>
<comment type="similarity">
    <text evidence="2">Belongs to the bacterial solute-binding protein 5 family.</text>
</comment>
<dbReference type="OrthoDB" id="9803988at2"/>
<feature type="compositionally biased region" description="Polar residues" evidence="4">
    <location>
        <begin position="522"/>
        <end position="534"/>
    </location>
</feature>
<dbReference type="GO" id="GO:1904680">
    <property type="term" value="F:peptide transmembrane transporter activity"/>
    <property type="evidence" value="ECO:0007669"/>
    <property type="project" value="TreeGrafter"/>
</dbReference>
<evidence type="ECO:0000256" key="2">
    <source>
        <dbReference type="ARBA" id="ARBA00005695"/>
    </source>
</evidence>
<gene>
    <name evidence="7" type="ORF">SAMN05444164_4411</name>
</gene>
<feature type="domain" description="Solute-binding protein family 5" evidence="6">
    <location>
        <begin position="120"/>
        <end position="536"/>
    </location>
</feature>
<keyword evidence="3 5" id="KW-0732">Signal</keyword>
<feature type="signal peptide" evidence="5">
    <location>
        <begin position="1"/>
        <end position="35"/>
    </location>
</feature>
<dbReference type="PIRSF" id="PIRSF002741">
    <property type="entry name" value="MppA"/>
    <property type="match status" value="1"/>
</dbReference>
<dbReference type="InterPro" id="IPR000914">
    <property type="entry name" value="SBP_5_dom"/>
</dbReference>
<dbReference type="GO" id="GO:0043190">
    <property type="term" value="C:ATP-binding cassette (ABC) transporter complex"/>
    <property type="evidence" value="ECO:0007669"/>
    <property type="project" value="InterPro"/>
</dbReference>